<dbReference type="Pfam" id="PF23082">
    <property type="entry name" value="Myb_DNA-binding_2"/>
    <property type="match status" value="1"/>
</dbReference>
<dbReference type="EMBL" id="KV035864">
    <property type="protein sequence ID" value="KZV13553.1"/>
    <property type="molecule type" value="Genomic_DNA"/>
</dbReference>
<organism evidence="2 3">
    <name type="scientific">Dorcoceras hygrometricum</name>
    <dbReference type="NCBI Taxonomy" id="472368"/>
    <lineage>
        <taxon>Eukaryota</taxon>
        <taxon>Viridiplantae</taxon>
        <taxon>Streptophyta</taxon>
        <taxon>Embryophyta</taxon>
        <taxon>Tracheophyta</taxon>
        <taxon>Spermatophyta</taxon>
        <taxon>Magnoliopsida</taxon>
        <taxon>eudicotyledons</taxon>
        <taxon>Gunneridae</taxon>
        <taxon>Pentapetalae</taxon>
        <taxon>asterids</taxon>
        <taxon>lamiids</taxon>
        <taxon>Lamiales</taxon>
        <taxon>Gesneriaceae</taxon>
        <taxon>Didymocarpoideae</taxon>
        <taxon>Trichosporeae</taxon>
        <taxon>Loxocarpinae</taxon>
        <taxon>Dorcoceras</taxon>
    </lineage>
</organism>
<keyword evidence="3" id="KW-1185">Reference proteome</keyword>
<feature type="domain" description="Myb-like" evidence="1">
    <location>
        <begin position="1"/>
        <end position="53"/>
    </location>
</feature>
<reference evidence="2 3" key="1">
    <citation type="journal article" date="2015" name="Proc. Natl. Acad. Sci. U.S.A.">
        <title>The resurrection genome of Boea hygrometrica: A blueprint for survival of dehydration.</title>
        <authorList>
            <person name="Xiao L."/>
            <person name="Yang G."/>
            <person name="Zhang L."/>
            <person name="Yang X."/>
            <person name="Zhao S."/>
            <person name="Ji Z."/>
            <person name="Zhou Q."/>
            <person name="Hu M."/>
            <person name="Wang Y."/>
            <person name="Chen M."/>
            <person name="Xu Y."/>
            <person name="Jin H."/>
            <person name="Xiao X."/>
            <person name="Hu G."/>
            <person name="Bao F."/>
            <person name="Hu Y."/>
            <person name="Wan P."/>
            <person name="Li L."/>
            <person name="Deng X."/>
            <person name="Kuang T."/>
            <person name="Xiang C."/>
            <person name="Zhu J.K."/>
            <person name="Oliver M.J."/>
            <person name="He Y."/>
        </authorList>
    </citation>
    <scope>NUCLEOTIDE SEQUENCE [LARGE SCALE GENOMIC DNA]</scope>
    <source>
        <strain evidence="3">cv. XS01</strain>
    </source>
</reference>
<dbReference type="AlphaFoldDB" id="A0A2Z6ZXL6"/>
<accession>A0A2Z6ZXL6</accession>
<dbReference type="Proteomes" id="UP000250235">
    <property type="component" value="Unassembled WGS sequence"/>
</dbReference>
<evidence type="ECO:0000313" key="2">
    <source>
        <dbReference type="EMBL" id="KZV13553.1"/>
    </source>
</evidence>
<evidence type="ECO:0000259" key="1">
    <source>
        <dbReference type="Pfam" id="PF23082"/>
    </source>
</evidence>
<dbReference type="Gene3D" id="1.10.10.60">
    <property type="entry name" value="Homeodomain-like"/>
    <property type="match status" value="1"/>
</dbReference>
<evidence type="ECO:0000313" key="3">
    <source>
        <dbReference type="Proteomes" id="UP000250235"/>
    </source>
</evidence>
<sequence>MGKHPVGQPGRWEAIAKGFKGKRTVESVIMKAKEMGVKKATDQDSFDKFLKDKGYIGKIFS</sequence>
<proteinExistence type="predicted"/>
<protein>
    <submittedName>
        <fullName evidence="2">DnaJsubfamily C member 2-like</fullName>
    </submittedName>
</protein>
<name>A0A2Z6ZXL6_9LAMI</name>
<gene>
    <name evidence="2" type="ORF">F511_45285</name>
</gene>
<dbReference type="InterPro" id="IPR001005">
    <property type="entry name" value="SANT/Myb"/>
</dbReference>
<dbReference type="OrthoDB" id="10250354at2759"/>